<comment type="caution">
    <text evidence="1">The sequence shown here is derived from an EMBL/GenBank/DDBJ whole genome shotgun (WGS) entry which is preliminary data.</text>
</comment>
<sequence>DGIPSCPTDALEWFTTVYAEVSRCNLGSAFNALLKLFIELEQQYGWVKTGGKGLGTTNRPPQVTAWISAGRGSRGGSMANAIGPTMPALAVFDATWWQWWSGLQPSWRTTDKGNSARFARDRYPAGDVGNWVTLRHSGPNGVLSLVAALYWWG</sequence>
<evidence type="ECO:0000313" key="2">
    <source>
        <dbReference type="Proteomes" id="UP001215280"/>
    </source>
</evidence>
<dbReference type="Proteomes" id="UP001215280">
    <property type="component" value="Unassembled WGS sequence"/>
</dbReference>
<reference evidence="1" key="1">
    <citation type="submission" date="2023-03" db="EMBL/GenBank/DDBJ databases">
        <title>Massive genome expansion in bonnet fungi (Mycena s.s.) driven by repeated elements and novel gene families across ecological guilds.</title>
        <authorList>
            <consortium name="Lawrence Berkeley National Laboratory"/>
            <person name="Harder C.B."/>
            <person name="Miyauchi S."/>
            <person name="Viragh M."/>
            <person name="Kuo A."/>
            <person name="Thoen E."/>
            <person name="Andreopoulos B."/>
            <person name="Lu D."/>
            <person name="Skrede I."/>
            <person name="Drula E."/>
            <person name="Henrissat B."/>
            <person name="Morin E."/>
            <person name="Kohler A."/>
            <person name="Barry K."/>
            <person name="LaButti K."/>
            <person name="Morin E."/>
            <person name="Salamov A."/>
            <person name="Lipzen A."/>
            <person name="Mereny Z."/>
            <person name="Hegedus B."/>
            <person name="Baldrian P."/>
            <person name="Stursova M."/>
            <person name="Weitz H."/>
            <person name="Taylor A."/>
            <person name="Grigoriev I.V."/>
            <person name="Nagy L.G."/>
            <person name="Martin F."/>
            <person name="Kauserud H."/>
        </authorList>
    </citation>
    <scope>NUCLEOTIDE SEQUENCE</scope>
    <source>
        <strain evidence="1">CBHHK188m</strain>
    </source>
</reference>
<keyword evidence="2" id="KW-1185">Reference proteome</keyword>
<dbReference type="EMBL" id="JARJLG010000107">
    <property type="protein sequence ID" value="KAJ7744432.1"/>
    <property type="molecule type" value="Genomic_DNA"/>
</dbReference>
<dbReference type="AlphaFoldDB" id="A0AAD7IJ88"/>
<accession>A0AAD7IJ88</accession>
<feature type="non-terminal residue" evidence="1">
    <location>
        <position position="1"/>
    </location>
</feature>
<gene>
    <name evidence="1" type="ORF">DFH07DRAFT_703628</name>
</gene>
<evidence type="ECO:0000313" key="1">
    <source>
        <dbReference type="EMBL" id="KAJ7744432.1"/>
    </source>
</evidence>
<name>A0AAD7IJ88_9AGAR</name>
<feature type="non-terminal residue" evidence="1">
    <location>
        <position position="153"/>
    </location>
</feature>
<proteinExistence type="predicted"/>
<organism evidence="1 2">
    <name type="scientific">Mycena maculata</name>
    <dbReference type="NCBI Taxonomy" id="230809"/>
    <lineage>
        <taxon>Eukaryota</taxon>
        <taxon>Fungi</taxon>
        <taxon>Dikarya</taxon>
        <taxon>Basidiomycota</taxon>
        <taxon>Agaricomycotina</taxon>
        <taxon>Agaricomycetes</taxon>
        <taxon>Agaricomycetidae</taxon>
        <taxon>Agaricales</taxon>
        <taxon>Marasmiineae</taxon>
        <taxon>Mycenaceae</taxon>
        <taxon>Mycena</taxon>
    </lineage>
</organism>
<protein>
    <submittedName>
        <fullName evidence="1">Uncharacterized protein</fullName>
    </submittedName>
</protein>